<keyword evidence="3" id="KW-1185">Reference proteome</keyword>
<reference evidence="2" key="1">
    <citation type="submission" date="2021-02" db="EMBL/GenBank/DDBJ databases">
        <title>Rhodobacter shimadae sp. nov., an aerobic anoxygenic phototrophic bacterium isolated from a hot spring.</title>
        <authorList>
            <person name="Muramatsu S."/>
            <person name="Haruta S."/>
            <person name="Hirose S."/>
            <person name="Hanada S."/>
        </authorList>
    </citation>
    <scope>NUCLEOTIDE SEQUENCE</scope>
    <source>
        <strain evidence="2">N10</strain>
    </source>
</reference>
<protein>
    <submittedName>
        <fullName evidence="2">Uncharacterized protein</fullName>
    </submittedName>
</protein>
<sequence length="105" mass="11479">MKKPVLLATLSVVSLPLLSSFAFAGGPIQSACLRSDRPGATKSMCGCIQQAADQTLTNSEQRRAASFFKDPDKAHKVWLSKSDRDDEFWERYKNFGATAEAYCGG</sequence>
<dbReference type="Proteomes" id="UP000826300">
    <property type="component" value="Chromosome"/>
</dbReference>
<evidence type="ECO:0000313" key="3">
    <source>
        <dbReference type="Proteomes" id="UP000826300"/>
    </source>
</evidence>
<dbReference type="RefSeq" id="WP_220660670.1">
    <property type="nucleotide sequence ID" value="NZ_CP069370.1"/>
</dbReference>
<organism evidence="2 3">
    <name type="scientific">Neotabrizicola shimadae</name>
    <dbReference type="NCBI Taxonomy" id="2807096"/>
    <lineage>
        <taxon>Bacteria</taxon>
        <taxon>Pseudomonadati</taxon>
        <taxon>Pseudomonadota</taxon>
        <taxon>Alphaproteobacteria</taxon>
        <taxon>Rhodobacterales</taxon>
        <taxon>Paracoccaceae</taxon>
        <taxon>Neotabrizicola</taxon>
    </lineage>
</organism>
<gene>
    <name evidence="2" type="ORF">JO391_11680</name>
</gene>
<evidence type="ECO:0000313" key="2">
    <source>
        <dbReference type="EMBL" id="QYZ68447.1"/>
    </source>
</evidence>
<proteinExistence type="predicted"/>
<dbReference type="KEGG" id="nsm:JO391_11680"/>
<dbReference type="EMBL" id="CP069370">
    <property type="protein sequence ID" value="QYZ68447.1"/>
    <property type="molecule type" value="Genomic_DNA"/>
</dbReference>
<name>A0A8G0ZR16_9RHOB</name>
<accession>A0A8G0ZR16</accession>
<dbReference type="AlphaFoldDB" id="A0A8G0ZR16"/>
<feature type="signal peptide" evidence="1">
    <location>
        <begin position="1"/>
        <end position="24"/>
    </location>
</feature>
<feature type="chain" id="PRO_5034608937" evidence="1">
    <location>
        <begin position="25"/>
        <end position="105"/>
    </location>
</feature>
<keyword evidence="1" id="KW-0732">Signal</keyword>
<evidence type="ECO:0000256" key="1">
    <source>
        <dbReference type="SAM" id="SignalP"/>
    </source>
</evidence>